<organism evidence="1 2">
    <name type="scientific">Oceanobacillus indicireducens</name>
    <dbReference type="NCBI Taxonomy" id="1004261"/>
    <lineage>
        <taxon>Bacteria</taxon>
        <taxon>Bacillati</taxon>
        <taxon>Bacillota</taxon>
        <taxon>Bacilli</taxon>
        <taxon>Bacillales</taxon>
        <taxon>Bacillaceae</taxon>
        <taxon>Oceanobacillus</taxon>
    </lineage>
</organism>
<dbReference type="Proteomes" id="UP000624041">
    <property type="component" value="Unassembled WGS sequence"/>
</dbReference>
<evidence type="ECO:0000313" key="2">
    <source>
        <dbReference type="Proteomes" id="UP000624041"/>
    </source>
</evidence>
<accession>A0A917XZH1</accession>
<comment type="caution">
    <text evidence="1">The sequence shown here is derived from an EMBL/GenBank/DDBJ whole genome shotgun (WGS) entry which is preliminary data.</text>
</comment>
<reference evidence="1" key="1">
    <citation type="journal article" date="2014" name="Int. J. Syst. Evol. Microbiol.">
        <title>Complete genome sequence of Corynebacterium casei LMG S-19264T (=DSM 44701T), isolated from a smear-ripened cheese.</title>
        <authorList>
            <consortium name="US DOE Joint Genome Institute (JGI-PGF)"/>
            <person name="Walter F."/>
            <person name="Albersmeier A."/>
            <person name="Kalinowski J."/>
            <person name="Ruckert C."/>
        </authorList>
    </citation>
    <scope>NUCLEOTIDE SEQUENCE</scope>
    <source>
        <strain evidence="1">JCM 17251</strain>
    </source>
</reference>
<evidence type="ECO:0000313" key="1">
    <source>
        <dbReference type="EMBL" id="GGN60047.1"/>
    </source>
</evidence>
<keyword evidence="2" id="KW-1185">Reference proteome</keyword>
<sequence>MRGTVFEASTTQAAFKKENFFTLHAPTGSGKTIAALENNDPSNSVLNDAATLFVRGVDINDEGFAFFTLLMHNGRNFSQGKWIKGFSELMN</sequence>
<reference evidence="1" key="2">
    <citation type="submission" date="2020-09" db="EMBL/GenBank/DDBJ databases">
        <authorList>
            <person name="Sun Q."/>
            <person name="Ohkuma M."/>
        </authorList>
    </citation>
    <scope>NUCLEOTIDE SEQUENCE</scope>
    <source>
        <strain evidence="1">JCM 17251</strain>
    </source>
</reference>
<protein>
    <submittedName>
        <fullName evidence="1">Uncharacterized protein</fullName>
    </submittedName>
</protein>
<proteinExistence type="predicted"/>
<name>A0A917XZH1_9BACI</name>
<dbReference type="AlphaFoldDB" id="A0A917XZH1"/>
<gene>
    <name evidence="1" type="ORF">GCM10007971_23730</name>
</gene>
<dbReference type="EMBL" id="BMOS01000016">
    <property type="protein sequence ID" value="GGN60047.1"/>
    <property type="molecule type" value="Genomic_DNA"/>
</dbReference>